<dbReference type="InterPro" id="IPR010982">
    <property type="entry name" value="Lambda_DNA-bd_dom_sf"/>
</dbReference>
<feature type="region of interest" description="Disordered" evidence="1">
    <location>
        <begin position="170"/>
        <end position="189"/>
    </location>
</feature>
<dbReference type="Pfam" id="PF13560">
    <property type="entry name" value="HTH_31"/>
    <property type="match status" value="1"/>
</dbReference>
<sequence length="189" mass="20629">MLGWDTLKMSENPNQGRRANELGPTGQQVAANLKRLRAARGLSTTKLAELLTEEHDRPFTAGAVTRIEHGKRRVDTDDLMALAAALQVSPSAFLLPPTAAGEVEVTGLGEVAAHDAWRWVDGQWPPGASRDPETLRRQLLDFHLHSRPAGIAPYVDVERAVRHLADFGETPFEKNQAAPPPFGEAPHPD</sequence>
<dbReference type="Proteomes" id="UP001055940">
    <property type="component" value="Chromosome"/>
</dbReference>
<name>A0ABY5DIB5_9ACTN</name>
<dbReference type="SMART" id="SM00530">
    <property type="entry name" value="HTH_XRE"/>
    <property type="match status" value="1"/>
</dbReference>
<dbReference type="RefSeq" id="WP_254421920.1">
    <property type="nucleotide sequence ID" value="NZ_BAAAJB010000048.1"/>
</dbReference>
<dbReference type="Gene3D" id="1.10.260.40">
    <property type="entry name" value="lambda repressor-like DNA-binding domains"/>
    <property type="match status" value="1"/>
</dbReference>
<evidence type="ECO:0000313" key="4">
    <source>
        <dbReference type="Proteomes" id="UP001055940"/>
    </source>
</evidence>
<keyword evidence="4" id="KW-1185">Reference proteome</keyword>
<dbReference type="SUPFAM" id="SSF47413">
    <property type="entry name" value="lambda repressor-like DNA-binding domains"/>
    <property type="match status" value="1"/>
</dbReference>
<protein>
    <submittedName>
        <fullName evidence="3">Helix-turn-helix domain-containing protein</fullName>
    </submittedName>
</protein>
<dbReference type="InterPro" id="IPR001387">
    <property type="entry name" value="Cro/C1-type_HTH"/>
</dbReference>
<evidence type="ECO:0000256" key="1">
    <source>
        <dbReference type="SAM" id="MobiDB-lite"/>
    </source>
</evidence>
<dbReference type="EMBL" id="CP099837">
    <property type="protein sequence ID" value="USY23214.1"/>
    <property type="molecule type" value="Genomic_DNA"/>
</dbReference>
<evidence type="ECO:0000313" key="3">
    <source>
        <dbReference type="EMBL" id="USY23214.1"/>
    </source>
</evidence>
<dbReference type="PROSITE" id="PS50943">
    <property type="entry name" value="HTH_CROC1"/>
    <property type="match status" value="1"/>
</dbReference>
<reference evidence="3" key="1">
    <citation type="submission" date="2022-06" db="EMBL/GenBank/DDBJ databases">
        <authorList>
            <person name="Ping M."/>
        </authorList>
    </citation>
    <scope>NUCLEOTIDE SEQUENCE</scope>
    <source>
        <strain evidence="3">JCM11759T</strain>
    </source>
</reference>
<proteinExistence type="predicted"/>
<feature type="region of interest" description="Disordered" evidence="1">
    <location>
        <begin position="1"/>
        <end position="25"/>
    </location>
</feature>
<dbReference type="CDD" id="cd00093">
    <property type="entry name" value="HTH_XRE"/>
    <property type="match status" value="1"/>
</dbReference>
<accession>A0ABY5DIB5</accession>
<feature type="domain" description="HTH cro/C1-type" evidence="2">
    <location>
        <begin position="33"/>
        <end position="93"/>
    </location>
</feature>
<organism evidence="3 4">
    <name type="scientific">Nocardiopsis exhalans</name>
    <dbReference type="NCBI Taxonomy" id="163604"/>
    <lineage>
        <taxon>Bacteria</taxon>
        <taxon>Bacillati</taxon>
        <taxon>Actinomycetota</taxon>
        <taxon>Actinomycetes</taxon>
        <taxon>Streptosporangiales</taxon>
        <taxon>Nocardiopsidaceae</taxon>
        <taxon>Nocardiopsis</taxon>
    </lineage>
</organism>
<gene>
    <name evidence="3" type="ORF">NE857_08950</name>
</gene>
<evidence type="ECO:0000259" key="2">
    <source>
        <dbReference type="PROSITE" id="PS50943"/>
    </source>
</evidence>